<feature type="transmembrane region" description="Helical" evidence="2">
    <location>
        <begin position="18"/>
        <end position="42"/>
    </location>
</feature>
<proteinExistence type="predicted"/>
<feature type="region of interest" description="Disordered" evidence="1">
    <location>
        <begin position="625"/>
        <end position="655"/>
    </location>
</feature>
<evidence type="ECO:0000256" key="2">
    <source>
        <dbReference type="SAM" id="Phobius"/>
    </source>
</evidence>
<feature type="transmembrane region" description="Helical" evidence="2">
    <location>
        <begin position="151"/>
        <end position="173"/>
    </location>
</feature>
<sequence length="691" mass="76310">MPAATVASLSVNDGTASVFVDISLICAGFTAFGISTFLLAMIQVDLPSLYLHISTLLAFAVSVLDLNQLSARSSHSIFLDFDAYSGRGLFYTRELSLALSNGFRFMYFWMLVVERRRDEPPLTLQDRSAESEPRYRAHSTSWQRWGYLGFILKWGLLALTVVIPIMQIVWRIFQRRYGVAYTVESSVEIVASSLFILKLFFNVILSPLSHSLGSPWWLRFLSYLGPISRFIDRPWVPFSETALGRFLQALELYILIAFLLMDILYLTPAMRRLQVRKLQTSSFNGRGEFRSSKNLPRHIRTGSIYQDTLDSAWNTRRKSSGPYSSGHATLLWDRNDPELGGSPEIVYAAFDSLKDTLLHLPLPYSKCTPTNKGVPPLAKTDISFSSYYLEVHSSSLPTPKPIFVSEASSPYSYSRIHGLNGIIKAIGDRSPTRTNRKSLKSRSTASFDELLCQLVKLDQSVAMLRLFSPSTPAFPDVEDATTPYVRGNLSLMVPTAGTNTASYTDAEVDSSPLPSAFSLSFFPEPPTYGFALPDTPVDSLAGRHMVPSKPGTVSDILKTSSPVDEASNVETIDESPTLVTGSNNFARPVLLNPAIQPSDSLPSRENCSLVDPVSARQMAEPQPFLLGNGASAPAPSIDSRKPTIRRRRPIPTLGAGKQNKELKLRLCLNLEVDIAIHAKVGGDITLSLLSS</sequence>
<reference evidence="3" key="1">
    <citation type="submission" date="2023-06" db="EMBL/GenBank/DDBJ databases">
        <authorList>
            <consortium name="Lawrence Berkeley National Laboratory"/>
            <person name="Ahrendt S."/>
            <person name="Sahu N."/>
            <person name="Indic B."/>
            <person name="Wong-Bajracharya J."/>
            <person name="Merenyi Z."/>
            <person name="Ke H.-M."/>
            <person name="Monk M."/>
            <person name="Kocsube S."/>
            <person name="Drula E."/>
            <person name="Lipzen A."/>
            <person name="Balint B."/>
            <person name="Henrissat B."/>
            <person name="Andreopoulos B."/>
            <person name="Martin F.M."/>
            <person name="Harder C.B."/>
            <person name="Rigling D."/>
            <person name="Ford K.L."/>
            <person name="Foster G.D."/>
            <person name="Pangilinan J."/>
            <person name="Papanicolaou A."/>
            <person name="Barry K."/>
            <person name="LaButti K."/>
            <person name="Viragh M."/>
            <person name="Koriabine M."/>
            <person name="Yan M."/>
            <person name="Riley R."/>
            <person name="Champramary S."/>
            <person name="Plett K.L."/>
            <person name="Tsai I.J."/>
            <person name="Slot J."/>
            <person name="Sipos G."/>
            <person name="Plett J."/>
            <person name="Nagy L.G."/>
            <person name="Grigoriev I.V."/>
        </authorList>
    </citation>
    <scope>NUCLEOTIDE SEQUENCE</scope>
    <source>
        <strain evidence="3">HWK02</strain>
    </source>
</reference>
<evidence type="ECO:0000313" key="4">
    <source>
        <dbReference type="Proteomes" id="UP001175228"/>
    </source>
</evidence>
<keyword evidence="4" id="KW-1185">Reference proteome</keyword>
<keyword evidence="2" id="KW-0472">Membrane</keyword>
<feature type="transmembrane region" description="Helical" evidence="2">
    <location>
        <begin position="246"/>
        <end position="267"/>
    </location>
</feature>
<evidence type="ECO:0000256" key="1">
    <source>
        <dbReference type="SAM" id="MobiDB-lite"/>
    </source>
</evidence>
<feature type="transmembrane region" description="Helical" evidence="2">
    <location>
        <begin position="185"/>
        <end position="205"/>
    </location>
</feature>
<gene>
    <name evidence="3" type="ORF">EDD18DRAFT_1166232</name>
</gene>
<keyword evidence="2" id="KW-0812">Transmembrane</keyword>
<evidence type="ECO:0000313" key="3">
    <source>
        <dbReference type="EMBL" id="KAK0496386.1"/>
    </source>
</evidence>
<accession>A0AA39Q6U5</accession>
<protein>
    <submittedName>
        <fullName evidence="3">Uncharacterized protein</fullName>
    </submittedName>
</protein>
<organism evidence="3 4">
    <name type="scientific">Armillaria luteobubalina</name>
    <dbReference type="NCBI Taxonomy" id="153913"/>
    <lineage>
        <taxon>Eukaryota</taxon>
        <taxon>Fungi</taxon>
        <taxon>Dikarya</taxon>
        <taxon>Basidiomycota</taxon>
        <taxon>Agaricomycotina</taxon>
        <taxon>Agaricomycetes</taxon>
        <taxon>Agaricomycetidae</taxon>
        <taxon>Agaricales</taxon>
        <taxon>Marasmiineae</taxon>
        <taxon>Physalacriaceae</taxon>
        <taxon>Armillaria</taxon>
    </lineage>
</organism>
<dbReference type="AlphaFoldDB" id="A0AA39Q6U5"/>
<feature type="transmembrane region" description="Helical" evidence="2">
    <location>
        <begin position="48"/>
        <end position="66"/>
    </location>
</feature>
<dbReference type="EMBL" id="JAUEPU010000015">
    <property type="protein sequence ID" value="KAK0496386.1"/>
    <property type="molecule type" value="Genomic_DNA"/>
</dbReference>
<comment type="caution">
    <text evidence="3">The sequence shown here is derived from an EMBL/GenBank/DDBJ whole genome shotgun (WGS) entry which is preliminary data.</text>
</comment>
<dbReference type="Proteomes" id="UP001175228">
    <property type="component" value="Unassembled WGS sequence"/>
</dbReference>
<name>A0AA39Q6U5_9AGAR</name>
<keyword evidence="2" id="KW-1133">Transmembrane helix</keyword>